<dbReference type="HOGENOM" id="CLU_017028_7_0_10"/>
<dbReference type="Gene3D" id="3.40.190.10">
    <property type="entry name" value="Periplasmic binding protein-like II"/>
    <property type="match status" value="1"/>
</dbReference>
<dbReference type="RefSeq" id="WP_012501155.1">
    <property type="nucleotide sequence ID" value="NC_011026.1"/>
</dbReference>
<evidence type="ECO:0000259" key="4">
    <source>
        <dbReference type="Pfam" id="PF00496"/>
    </source>
</evidence>
<dbReference type="AlphaFoldDB" id="B3QYA7"/>
<keyword evidence="3" id="KW-0732">Signal</keyword>
<dbReference type="STRING" id="517418.Ctha_2624"/>
<dbReference type="GO" id="GO:0043190">
    <property type="term" value="C:ATP-binding cassette (ABC) transporter complex"/>
    <property type="evidence" value="ECO:0007669"/>
    <property type="project" value="InterPro"/>
</dbReference>
<feature type="domain" description="Solute-binding protein family 5" evidence="4">
    <location>
        <begin position="83"/>
        <end position="490"/>
    </location>
</feature>
<accession>B3QYA7</accession>
<dbReference type="Proteomes" id="UP000001208">
    <property type="component" value="Chromosome"/>
</dbReference>
<reference evidence="5 6" key="1">
    <citation type="submission" date="2008-06" db="EMBL/GenBank/DDBJ databases">
        <title>Complete sequence of Chloroherpeton thalassium ATCC 35110.</title>
        <authorList>
            <consortium name="US DOE Joint Genome Institute"/>
            <person name="Lucas S."/>
            <person name="Copeland A."/>
            <person name="Lapidus A."/>
            <person name="Glavina del Rio T."/>
            <person name="Dalin E."/>
            <person name="Tice H."/>
            <person name="Bruce D."/>
            <person name="Goodwin L."/>
            <person name="Pitluck S."/>
            <person name="Schmutz J."/>
            <person name="Larimer F."/>
            <person name="Land M."/>
            <person name="Hauser L."/>
            <person name="Kyrpides N."/>
            <person name="Mikhailova N."/>
            <person name="Liu Z."/>
            <person name="Li T."/>
            <person name="Zhao F."/>
            <person name="Overmann J."/>
            <person name="Bryant D.A."/>
            <person name="Richardson P."/>
        </authorList>
    </citation>
    <scope>NUCLEOTIDE SEQUENCE [LARGE SCALE GENOMIC DNA]</scope>
    <source>
        <strain evidence="6">ATCC 35110 / GB-78</strain>
    </source>
</reference>
<sequence>MRKLLSVVFLIGCFVGCGSRDDGQEPPLYKQAAGGKVYGGKFVYNETSDLPTLDPVQIGDVASHHVANQVYELLVDLDQKTLEIVPELAKSWEISEDGLTYTFHLRDSIYFHSSPCFPQATQKKMTASDVKYSFERVCDPNTQTKGFSIFKDRVVGATKYFEDLLSAKKDARDEVLDEVDGFVARNDTTFIIKLEKPFAPFLKTLTSAFCYVVPREAVIYYGTNFRMHPIGTGPFMFSEFKEGQYLKLERNPTYWQHDEAGNQLPFLDEIKVSFIRDLSTQLMEFSQGQLSECYRIPEELRPNWVSENGTLTDQYKNDFALQSVPALSVQYYGFNTKLEPFQKKLVRQAFSYAIDREKIAKYVLKGGVASPAHFGIVPPSMPKYDASKTKGYEFNPEKARKLLAEAGYPNGNSFPKVTLQLNSGGGRNEQVAEAVQAMLKENLNIEVALSIVEWSQHLESQERSKAPFFRAGWVADYPEPENFLNLFYGKLVPKKLDARSYPNTTRLESAVFDSLYEKALSTVNDSVRYALYQKAEQAAVAEAPMIFIFYDLDERLLNKDVRDYPINPMDRRDYKTVWFDRLETKTAAAKPETK</sequence>
<dbReference type="Gene3D" id="3.10.105.10">
    <property type="entry name" value="Dipeptide-binding Protein, Domain 3"/>
    <property type="match status" value="1"/>
</dbReference>
<dbReference type="PANTHER" id="PTHR30290">
    <property type="entry name" value="PERIPLASMIC BINDING COMPONENT OF ABC TRANSPORTER"/>
    <property type="match status" value="1"/>
</dbReference>
<keyword evidence="2" id="KW-0813">Transport</keyword>
<organism evidence="5 6">
    <name type="scientific">Chloroherpeton thalassium (strain ATCC 35110 / GB-78)</name>
    <dbReference type="NCBI Taxonomy" id="517418"/>
    <lineage>
        <taxon>Bacteria</taxon>
        <taxon>Pseudomonadati</taxon>
        <taxon>Chlorobiota</taxon>
        <taxon>Chlorobiia</taxon>
        <taxon>Chlorobiales</taxon>
        <taxon>Chloroherpetonaceae</taxon>
        <taxon>Chloroherpeton</taxon>
    </lineage>
</organism>
<proteinExistence type="inferred from homology"/>
<dbReference type="Pfam" id="PF00496">
    <property type="entry name" value="SBP_bac_5"/>
    <property type="match status" value="1"/>
</dbReference>
<dbReference type="OrthoDB" id="9772924at2"/>
<dbReference type="InterPro" id="IPR039424">
    <property type="entry name" value="SBP_5"/>
</dbReference>
<dbReference type="eggNOG" id="COG4166">
    <property type="taxonomic scope" value="Bacteria"/>
</dbReference>
<dbReference type="InterPro" id="IPR030678">
    <property type="entry name" value="Peptide/Ni-bd"/>
</dbReference>
<dbReference type="GO" id="GO:1904680">
    <property type="term" value="F:peptide transmembrane transporter activity"/>
    <property type="evidence" value="ECO:0007669"/>
    <property type="project" value="TreeGrafter"/>
</dbReference>
<evidence type="ECO:0000313" key="6">
    <source>
        <dbReference type="Proteomes" id="UP000001208"/>
    </source>
</evidence>
<comment type="similarity">
    <text evidence="1">Belongs to the bacterial solute-binding protein 5 family.</text>
</comment>
<gene>
    <name evidence="5" type="ordered locus">Ctha_2624</name>
</gene>
<dbReference type="InterPro" id="IPR000914">
    <property type="entry name" value="SBP_5_dom"/>
</dbReference>
<dbReference type="CDD" id="cd00995">
    <property type="entry name" value="PBP2_NikA_DppA_OppA_like"/>
    <property type="match status" value="1"/>
</dbReference>
<protein>
    <submittedName>
        <fullName evidence="5">Extracellular solute-binding protein family 5</fullName>
    </submittedName>
</protein>
<dbReference type="Gene3D" id="3.90.76.10">
    <property type="entry name" value="Dipeptide-binding Protein, Domain 1"/>
    <property type="match status" value="1"/>
</dbReference>
<dbReference type="GO" id="GO:0015833">
    <property type="term" value="P:peptide transport"/>
    <property type="evidence" value="ECO:0007669"/>
    <property type="project" value="TreeGrafter"/>
</dbReference>
<evidence type="ECO:0000256" key="3">
    <source>
        <dbReference type="ARBA" id="ARBA00022729"/>
    </source>
</evidence>
<dbReference type="KEGG" id="cts:Ctha_2624"/>
<evidence type="ECO:0000256" key="2">
    <source>
        <dbReference type="ARBA" id="ARBA00022448"/>
    </source>
</evidence>
<evidence type="ECO:0000313" key="5">
    <source>
        <dbReference type="EMBL" id="ACF15073.1"/>
    </source>
</evidence>
<dbReference type="GO" id="GO:0030288">
    <property type="term" value="C:outer membrane-bounded periplasmic space"/>
    <property type="evidence" value="ECO:0007669"/>
    <property type="project" value="UniProtKB-ARBA"/>
</dbReference>
<dbReference type="SUPFAM" id="SSF53850">
    <property type="entry name" value="Periplasmic binding protein-like II"/>
    <property type="match status" value="1"/>
</dbReference>
<name>B3QYA7_CHLT3</name>
<dbReference type="PANTHER" id="PTHR30290:SF9">
    <property type="entry name" value="OLIGOPEPTIDE-BINDING PROTEIN APPA"/>
    <property type="match status" value="1"/>
</dbReference>
<dbReference type="PIRSF" id="PIRSF002741">
    <property type="entry name" value="MppA"/>
    <property type="match status" value="1"/>
</dbReference>
<evidence type="ECO:0000256" key="1">
    <source>
        <dbReference type="ARBA" id="ARBA00005695"/>
    </source>
</evidence>
<keyword evidence="6" id="KW-1185">Reference proteome</keyword>
<dbReference type="EMBL" id="CP001100">
    <property type="protein sequence ID" value="ACF15073.1"/>
    <property type="molecule type" value="Genomic_DNA"/>
</dbReference>